<evidence type="ECO:0000256" key="5">
    <source>
        <dbReference type="ARBA" id="ARBA00023077"/>
    </source>
</evidence>
<evidence type="ECO:0000256" key="1">
    <source>
        <dbReference type="ARBA" id="ARBA00004571"/>
    </source>
</evidence>
<evidence type="ECO:0000256" key="2">
    <source>
        <dbReference type="ARBA" id="ARBA00022448"/>
    </source>
</evidence>
<evidence type="ECO:0000256" key="7">
    <source>
        <dbReference type="ARBA" id="ARBA00023237"/>
    </source>
</evidence>
<evidence type="ECO:0000256" key="10">
    <source>
        <dbReference type="SAM" id="SignalP"/>
    </source>
</evidence>
<evidence type="ECO:0000256" key="9">
    <source>
        <dbReference type="RuleBase" id="RU003357"/>
    </source>
</evidence>
<keyword evidence="7 8" id="KW-0998">Cell outer membrane</keyword>
<dbReference type="InterPro" id="IPR000531">
    <property type="entry name" value="Beta-barrel_TonB"/>
</dbReference>
<feature type="signal peptide" evidence="10">
    <location>
        <begin position="1"/>
        <end position="26"/>
    </location>
</feature>
<organism evidence="13 14">
    <name type="scientific">Stakelama marina</name>
    <dbReference type="NCBI Taxonomy" id="2826939"/>
    <lineage>
        <taxon>Bacteria</taxon>
        <taxon>Pseudomonadati</taxon>
        <taxon>Pseudomonadota</taxon>
        <taxon>Alphaproteobacteria</taxon>
        <taxon>Sphingomonadales</taxon>
        <taxon>Sphingomonadaceae</taxon>
        <taxon>Stakelama</taxon>
    </lineage>
</organism>
<comment type="caution">
    <text evidence="13">The sequence shown here is derived from an EMBL/GenBank/DDBJ whole genome shotgun (WGS) entry which is preliminary data.</text>
</comment>
<dbReference type="Gene3D" id="2.40.170.20">
    <property type="entry name" value="TonB-dependent receptor, beta-barrel domain"/>
    <property type="match status" value="1"/>
</dbReference>
<dbReference type="Gene3D" id="2.170.130.10">
    <property type="entry name" value="TonB-dependent receptor, plug domain"/>
    <property type="match status" value="1"/>
</dbReference>
<dbReference type="SUPFAM" id="SSF56935">
    <property type="entry name" value="Porins"/>
    <property type="match status" value="1"/>
</dbReference>
<dbReference type="RefSeq" id="WP_284054788.1">
    <property type="nucleotide sequence ID" value="NZ_JAGRQC010000004.1"/>
</dbReference>
<dbReference type="Pfam" id="PF07715">
    <property type="entry name" value="Plug"/>
    <property type="match status" value="1"/>
</dbReference>
<keyword evidence="6 8" id="KW-0472">Membrane</keyword>
<evidence type="ECO:0000256" key="8">
    <source>
        <dbReference type="PROSITE-ProRule" id="PRU01360"/>
    </source>
</evidence>
<name>A0A8T4IHN5_9SPHN</name>
<dbReference type="InterPro" id="IPR039426">
    <property type="entry name" value="TonB-dep_rcpt-like"/>
</dbReference>
<proteinExistence type="inferred from homology"/>
<dbReference type="InterPro" id="IPR036942">
    <property type="entry name" value="Beta-barrel_TonB_sf"/>
</dbReference>
<dbReference type="Proteomes" id="UP000676996">
    <property type="component" value="Unassembled WGS sequence"/>
</dbReference>
<comment type="subcellular location">
    <subcellularLocation>
        <location evidence="1 8">Cell outer membrane</location>
        <topology evidence="1 8">Multi-pass membrane protein</topology>
    </subcellularLocation>
</comment>
<comment type="similarity">
    <text evidence="8 9">Belongs to the TonB-dependent receptor family.</text>
</comment>
<evidence type="ECO:0000256" key="3">
    <source>
        <dbReference type="ARBA" id="ARBA00022452"/>
    </source>
</evidence>
<protein>
    <submittedName>
        <fullName evidence="13">TonB-dependent receptor</fullName>
    </submittedName>
</protein>
<dbReference type="InterPro" id="IPR037066">
    <property type="entry name" value="Plug_dom_sf"/>
</dbReference>
<dbReference type="AlphaFoldDB" id="A0A8T4IHN5"/>
<keyword evidence="14" id="KW-1185">Reference proteome</keyword>
<evidence type="ECO:0000256" key="6">
    <source>
        <dbReference type="ARBA" id="ARBA00023136"/>
    </source>
</evidence>
<dbReference type="PROSITE" id="PS52016">
    <property type="entry name" value="TONB_DEPENDENT_REC_3"/>
    <property type="match status" value="1"/>
</dbReference>
<dbReference type="EMBL" id="JAGRQC010000004">
    <property type="protein sequence ID" value="MBR0553542.1"/>
    <property type="molecule type" value="Genomic_DNA"/>
</dbReference>
<dbReference type="InterPro" id="IPR012910">
    <property type="entry name" value="Plug_dom"/>
</dbReference>
<evidence type="ECO:0000313" key="14">
    <source>
        <dbReference type="Proteomes" id="UP000676996"/>
    </source>
</evidence>
<evidence type="ECO:0000313" key="13">
    <source>
        <dbReference type="EMBL" id="MBR0553542.1"/>
    </source>
</evidence>
<keyword evidence="2 8" id="KW-0813">Transport</keyword>
<evidence type="ECO:0000259" key="11">
    <source>
        <dbReference type="Pfam" id="PF00593"/>
    </source>
</evidence>
<keyword evidence="3 8" id="KW-1134">Transmembrane beta strand</keyword>
<dbReference type="PANTHER" id="PTHR47234">
    <property type="match status" value="1"/>
</dbReference>
<keyword evidence="13" id="KW-0675">Receptor</keyword>
<dbReference type="GO" id="GO:0009279">
    <property type="term" value="C:cell outer membrane"/>
    <property type="evidence" value="ECO:0007669"/>
    <property type="project" value="UniProtKB-SubCell"/>
</dbReference>
<keyword evidence="4 8" id="KW-0812">Transmembrane</keyword>
<accession>A0A8T4IHN5</accession>
<feature type="chain" id="PRO_5035859984" evidence="10">
    <location>
        <begin position="27"/>
        <end position="784"/>
    </location>
</feature>
<feature type="domain" description="TonB-dependent receptor plug" evidence="12">
    <location>
        <begin position="69"/>
        <end position="181"/>
    </location>
</feature>
<keyword evidence="5 9" id="KW-0798">TonB box</keyword>
<reference evidence="13" key="1">
    <citation type="submission" date="2021-04" db="EMBL/GenBank/DDBJ databases">
        <title>Ouciella asimina sp. nov., isolated from the surface seawater in the hydrothermal field of Okinawa Trough.</title>
        <authorList>
            <person name="Shuang W."/>
        </authorList>
    </citation>
    <scope>NUCLEOTIDE SEQUENCE</scope>
    <source>
        <strain evidence="13">LXI357</strain>
    </source>
</reference>
<gene>
    <name evidence="13" type="ORF">J7S20_13615</name>
</gene>
<keyword evidence="10" id="KW-0732">Signal</keyword>
<feature type="domain" description="TonB-dependent receptor-like beta-barrel" evidence="11">
    <location>
        <begin position="300"/>
        <end position="746"/>
    </location>
</feature>
<dbReference type="Pfam" id="PF00593">
    <property type="entry name" value="TonB_dep_Rec_b-barrel"/>
    <property type="match status" value="1"/>
</dbReference>
<evidence type="ECO:0000256" key="4">
    <source>
        <dbReference type="ARBA" id="ARBA00022692"/>
    </source>
</evidence>
<dbReference type="PANTHER" id="PTHR47234:SF3">
    <property type="entry name" value="SECRETIN_TONB SHORT N-TERMINAL DOMAIN-CONTAINING PROTEIN"/>
    <property type="match status" value="1"/>
</dbReference>
<evidence type="ECO:0000259" key="12">
    <source>
        <dbReference type="Pfam" id="PF07715"/>
    </source>
</evidence>
<sequence>MSLSIRTLSILLSGTTLVGAAPPLFAQDSPGEQAQDDATEVGDTALDNESSAIVVTGTRIRGARVIGEVIELDRDTIVEAGQVDLGEAIRSLPQNFSGGQNPGVGSGAGFVNENVNSASTANLRGIGADATLTLLNGHRLPYNSAFQGVDISAIPLAAVDRIEVVPDGASALYGSDAVGGVINVILRRDFDGLTTSGQLGAATDGGYFRQQFDAVGGTGWQGGGLMLAYDYAHNSSIRADQRSYAATLDPEVTLYPDIRRHALTLSAHQELAPGIRATIDGFYSRRTTRATNGAPAFRITQNPKLEGYAIAPALAFDIGSGWEAKIAGVYGSDQTRLDGTFVIAGSDPIVASGQYFNETTTLEASVEGPLFVLPGGSARLAMGAGFRNNSLAYERNDGTISTTFDVKRQARFAFGELYLPLVSPQNDVAGIAELTVTAAVRYEDYLGLDQQATPRIAVRYAPVDSITLRASWARSFKAPTLYQQYVFYQAIAVPASFVGTGTGSDTIIAAAGGNSDVEAERARSWTAGFDFSPSSIPEITISGTWFNTRFTDRVVAPISGSVFAAYGDPAYASLINFTPTLGAINELINGAQFGLENFTGAPFDPASVIAIIDNRSINVATWSIHGIDARIDWNHELGDRRSVGFDLSGSWLESEQRIVDSLPIVPLAGTVFNPPKYRLRGTARLGLDRFLTSVSLNYTGALLDRRFENKRRLAPSATLDVAATYTLDQGDGREPGLELSLSIQNLFDQAPRGIEQVGPYDTPYDSTNYSPIGRFVSVGIRRHW</sequence>